<organism evidence="2 3">
    <name type="scientific">Flavobacterium croceum DSM 17960</name>
    <dbReference type="NCBI Taxonomy" id="1121886"/>
    <lineage>
        <taxon>Bacteria</taxon>
        <taxon>Pseudomonadati</taxon>
        <taxon>Bacteroidota</taxon>
        <taxon>Flavobacteriia</taxon>
        <taxon>Flavobacteriales</taxon>
        <taxon>Flavobacteriaceae</taxon>
        <taxon>Flavobacterium</taxon>
    </lineage>
</organism>
<dbReference type="EMBL" id="PQNY01000008">
    <property type="protein sequence ID" value="POS01698.1"/>
    <property type="molecule type" value="Genomic_DNA"/>
</dbReference>
<proteinExistence type="predicted"/>
<keyword evidence="3" id="KW-1185">Reference proteome</keyword>
<comment type="caution">
    <text evidence="2">The sequence shown here is derived from an EMBL/GenBank/DDBJ whole genome shotgun (WGS) entry which is preliminary data.</text>
</comment>
<name>A0A2S4N7M7_9FLAO</name>
<evidence type="ECO:0000313" key="3">
    <source>
        <dbReference type="Proteomes" id="UP000237056"/>
    </source>
</evidence>
<dbReference type="OrthoDB" id="1372507at2"/>
<dbReference type="RefSeq" id="WP_103726032.1">
    <property type="nucleotide sequence ID" value="NZ_PQNY01000008.1"/>
</dbReference>
<dbReference type="Proteomes" id="UP000237056">
    <property type="component" value="Unassembled WGS sequence"/>
</dbReference>
<feature type="transmembrane region" description="Helical" evidence="1">
    <location>
        <begin position="41"/>
        <end position="60"/>
    </location>
</feature>
<accession>A0A2S4N7M7</accession>
<gene>
    <name evidence="2" type="ORF">Q361_10822</name>
</gene>
<evidence type="ECO:0000313" key="2">
    <source>
        <dbReference type="EMBL" id="POS01698.1"/>
    </source>
</evidence>
<reference evidence="2 3" key="1">
    <citation type="submission" date="2018-01" db="EMBL/GenBank/DDBJ databases">
        <title>Genomic Encyclopedia of Type Strains, Phase I: the one thousand microbial genomes (KMG-I) project.</title>
        <authorList>
            <person name="Goeker M."/>
        </authorList>
    </citation>
    <scope>NUCLEOTIDE SEQUENCE [LARGE SCALE GENOMIC DNA]</scope>
    <source>
        <strain evidence="2 3">DSM 17960</strain>
    </source>
</reference>
<keyword evidence="1" id="KW-0812">Transmembrane</keyword>
<dbReference type="AlphaFoldDB" id="A0A2S4N7M7"/>
<protein>
    <submittedName>
        <fullName evidence="2">Uncharacterized protein</fullName>
    </submittedName>
</protein>
<keyword evidence="1" id="KW-0472">Membrane</keyword>
<evidence type="ECO:0000256" key="1">
    <source>
        <dbReference type="SAM" id="Phobius"/>
    </source>
</evidence>
<sequence length="62" mass="7147">MKEIISIIAAWVAFIATLLFVISFFMVFFEKTREQGKKLMLYSVIAFIIGFSTCTSLFTLRI</sequence>
<feature type="transmembrane region" description="Helical" evidence="1">
    <location>
        <begin position="6"/>
        <end position="29"/>
    </location>
</feature>
<keyword evidence="1" id="KW-1133">Transmembrane helix</keyword>